<dbReference type="Proteomes" id="UP001354989">
    <property type="component" value="Plasmid pPP1"/>
</dbReference>
<feature type="region of interest" description="Disordered" evidence="1">
    <location>
        <begin position="683"/>
        <end position="727"/>
    </location>
</feature>
<keyword evidence="2" id="KW-0812">Transmembrane</keyword>
<evidence type="ECO:0000256" key="2">
    <source>
        <dbReference type="SAM" id="Phobius"/>
    </source>
</evidence>
<protein>
    <recommendedName>
        <fullName evidence="5">Transglutaminase-like domain-containing protein</fullName>
    </recommendedName>
</protein>
<proteinExistence type="predicted"/>
<feature type="transmembrane region" description="Helical" evidence="2">
    <location>
        <begin position="740"/>
        <end position="758"/>
    </location>
</feature>
<evidence type="ECO:0000313" key="4">
    <source>
        <dbReference type="Proteomes" id="UP001354989"/>
    </source>
</evidence>
<reference evidence="3 4" key="1">
    <citation type="submission" date="2021-12" db="EMBL/GenBank/DDBJ databases">
        <title>Genome sequencing of bacteria with rrn-lacking chromosome and rrn-plasmid.</title>
        <authorList>
            <person name="Anda M."/>
            <person name="Iwasaki W."/>
        </authorList>
    </citation>
    <scope>NUCLEOTIDE SEQUENCE [LARGE SCALE GENOMIC DNA]</scope>
    <source>
        <strain evidence="3 4">NBRC 101262</strain>
        <plasmid evidence="3 4">pPP1</plasmid>
    </source>
</reference>
<keyword evidence="2" id="KW-0472">Membrane</keyword>
<geneLocation type="plasmid" evidence="3 4">
    <name>pPP1</name>
</geneLocation>
<gene>
    <name evidence="3" type="ORF">PEPS_30090</name>
</gene>
<feature type="compositionally biased region" description="Low complexity" evidence="1">
    <location>
        <begin position="693"/>
        <end position="703"/>
    </location>
</feature>
<evidence type="ECO:0008006" key="5">
    <source>
        <dbReference type="Google" id="ProtNLM"/>
    </source>
</evidence>
<evidence type="ECO:0000256" key="1">
    <source>
        <dbReference type="SAM" id="MobiDB-lite"/>
    </source>
</evidence>
<keyword evidence="2" id="KW-1133">Transmembrane helix</keyword>
<keyword evidence="3" id="KW-0614">Plasmid</keyword>
<feature type="compositionally biased region" description="Polar residues" evidence="1">
    <location>
        <begin position="704"/>
        <end position="727"/>
    </location>
</feature>
<organism evidence="3 4">
    <name type="scientific">Persicobacter psychrovividus</name>
    <dbReference type="NCBI Taxonomy" id="387638"/>
    <lineage>
        <taxon>Bacteria</taxon>
        <taxon>Pseudomonadati</taxon>
        <taxon>Bacteroidota</taxon>
        <taxon>Cytophagia</taxon>
        <taxon>Cytophagales</taxon>
        <taxon>Persicobacteraceae</taxon>
        <taxon>Persicobacter</taxon>
    </lineage>
</organism>
<accession>A0ABM7VIF3</accession>
<dbReference type="EMBL" id="AP025293">
    <property type="protein sequence ID" value="BDD00729.1"/>
    <property type="molecule type" value="Genomic_DNA"/>
</dbReference>
<keyword evidence="4" id="KW-1185">Reference proteome</keyword>
<evidence type="ECO:0000313" key="3">
    <source>
        <dbReference type="EMBL" id="BDD00729.1"/>
    </source>
</evidence>
<sequence>MNEDLANIAKVAAVGTVVAGGLYFYKKGKKILPVADLKFTYHLPRLHSVDLQKVVIAVDIQAYNPRTTAVALGLRQIVANYNGAPLAFSVPQGKVHEIAPTSTQVLPIKFEIPLSNLLGKGLKISQVSTILSSLAFDLHLTVNGEQVNHHLASEAMSGFSGELRQLGITSGPRNVADGRAYNHLIKSVENKDILLKHGNVFDTVNACIQIVERHYLEVADLAKKLKVANTRNTAKNIFDFAYKHLQYKLDEAGTEQLRTPARSWLDGQIRFKQRNEKDAGIDCDDFSIFCGSLLKCLGIPFEFRITKYNGKRNFQHIYIFIPDDQDASGEIIIDPVLDRFDYQVPYSYEQSFPMTNSNVSVSSLGLPIYALSGHSGGSTADELELENIISGIDFDDTIGTISDEDKTYNYLVRTRDFISKNQDNASKIAHIQNPVQFLDMLNQAIKYWHTPKRGPILDKLELLEEKLMDADFIQSDLLGIEDYLDAEDQELDGLGLFRRRRGKKRRRGRFFSALKKIGKKIGKFAKKAVKAVVRFNPVSIAVRNGLLLAFRTNMFGLAKKMQYAYLPDNMASRHNIDPAKLRQIKAAFARVKKIFSKLQGKSHNLKKAIIKGAKQKSRDFSLSGFGDVEFYDDEFGGFGAVATAASVAAATPVLAKIGSFFKPIKDIFKKVKSKVRNIFPKRKKSTASKPVLTPTRTTSRSTTANQRTMPATTSYQNPTTTNSSVPAVPATQSKLPIKKILIGTGILAAVGGGIFAATKYMKKDDLGGIVLA</sequence>
<dbReference type="RefSeq" id="WP_338398533.1">
    <property type="nucleotide sequence ID" value="NZ_AP025293.1"/>
</dbReference>
<name>A0ABM7VIF3_9BACT</name>